<evidence type="ECO:0000256" key="1">
    <source>
        <dbReference type="ARBA" id="ARBA00006336"/>
    </source>
</evidence>
<keyword evidence="2" id="KW-0378">Hydrolase</keyword>
<sequence>MKKVVCKIHLIVIDPQIDFCYPDGALYVPGAEEDMNRVSEMIKRLDNKLDDIHVTLDSHHLVDIAHPIFWIDSDGNNPNPFTIISVNDVKSGNWSTTNPAFLKRATEYVVKLEENARYPLCIWPAHCLIGDKGYAIHEKLFATLKDWEKKNFAMINFLTKGSNFWTEHYSAVQADVPDSSDFSTQLNTQFINTLEDADVILIAGEAKSHCLANTIRDVANNFGEENIGKFILLEDCSSNVPGFEKLGEDFVSEMTKRGMRLEKSTEYLK</sequence>
<gene>
    <name evidence="3" type="ORF">LCGC14_1070660</name>
</gene>
<dbReference type="InterPro" id="IPR052347">
    <property type="entry name" value="Isochorismatase_Nicotinamidase"/>
</dbReference>
<proteinExistence type="inferred from homology"/>
<dbReference type="AlphaFoldDB" id="A0A0F9QP68"/>
<dbReference type="EMBL" id="LAZR01004607">
    <property type="protein sequence ID" value="KKN07098.1"/>
    <property type="molecule type" value="Genomic_DNA"/>
</dbReference>
<reference evidence="3" key="1">
    <citation type="journal article" date="2015" name="Nature">
        <title>Complex archaea that bridge the gap between prokaryotes and eukaryotes.</title>
        <authorList>
            <person name="Spang A."/>
            <person name="Saw J.H."/>
            <person name="Jorgensen S.L."/>
            <person name="Zaremba-Niedzwiedzka K."/>
            <person name="Martijn J."/>
            <person name="Lind A.E."/>
            <person name="van Eijk R."/>
            <person name="Schleper C."/>
            <person name="Guy L."/>
            <person name="Ettema T.J."/>
        </authorList>
    </citation>
    <scope>NUCLEOTIDE SEQUENCE</scope>
</reference>
<dbReference type="PANTHER" id="PTHR11080:SF2">
    <property type="entry name" value="LD05707P"/>
    <property type="match status" value="1"/>
</dbReference>
<accession>A0A0F9QP68</accession>
<name>A0A0F9QP68_9ZZZZ</name>
<dbReference type="SUPFAM" id="SSF52499">
    <property type="entry name" value="Isochorismatase-like hydrolases"/>
    <property type="match status" value="1"/>
</dbReference>
<comment type="similarity">
    <text evidence="1">Belongs to the isochorismatase family.</text>
</comment>
<protein>
    <recommendedName>
        <fullName evidence="4">Isochorismatase-like domain-containing protein</fullName>
    </recommendedName>
</protein>
<dbReference type="PANTHER" id="PTHR11080">
    <property type="entry name" value="PYRAZINAMIDASE/NICOTINAMIDASE"/>
    <property type="match status" value="1"/>
</dbReference>
<comment type="caution">
    <text evidence="3">The sequence shown here is derived from an EMBL/GenBank/DDBJ whole genome shotgun (WGS) entry which is preliminary data.</text>
</comment>
<organism evidence="3">
    <name type="scientific">marine sediment metagenome</name>
    <dbReference type="NCBI Taxonomy" id="412755"/>
    <lineage>
        <taxon>unclassified sequences</taxon>
        <taxon>metagenomes</taxon>
        <taxon>ecological metagenomes</taxon>
    </lineage>
</organism>
<evidence type="ECO:0000313" key="3">
    <source>
        <dbReference type="EMBL" id="KKN07098.1"/>
    </source>
</evidence>
<evidence type="ECO:0000256" key="2">
    <source>
        <dbReference type="ARBA" id="ARBA00022801"/>
    </source>
</evidence>
<evidence type="ECO:0008006" key="4">
    <source>
        <dbReference type="Google" id="ProtNLM"/>
    </source>
</evidence>
<dbReference type="GO" id="GO:0016787">
    <property type="term" value="F:hydrolase activity"/>
    <property type="evidence" value="ECO:0007669"/>
    <property type="project" value="UniProtKB-KW"/>
</dbReference>
<dbReference type="InterPro" id="IPR036380">
    <property type="entry name" value="Isochorismatase-like_sf"/>
</dbReference>
<dbReference type="Gene3D" id="3.40.50.850">
    <property type="entry name" value="Isochorismatase-like"/>
    <property type="match status" value="1"/>
</dbReference>